<dbReference type="Proteomes" id="UP001208771">
    <property type="component" value="Unassembled WGS sequence"/>
</dbReference>
<feature type="domain" description="Resolvase/invertase-type recombinase catalytic" evidence="1">
    <location>
        <begin position="3"/>
        <end position="152"/>
    </location>
</feature>
<evidence type="ECO:0000259" key="1">
    <source>
        <dbReference type="PROSITE" id="PS51736"/>
    </source>
</evidence>
<organism evidence="3 4">
    <name type="scientific">Ectorhizobium quercum</name>
    <dbReference type="NCBI Taxonomy" id="2965071"/>
    <lineage>
        <taxon>Bacteria</taxon>
        <taxon>Pseudomonadati</taxon>
        <taxon>Pseudomonadota</taxon>
        <taxon>Alphaproteobacteria</taxon>
        <taxon>Hyphomicrobiales</taxon>
        <taxon>Rhizobiaceae</taxon>
        <taxon>Ectorhizobium</taxon>
    </lineage>
</organism>
<dbReference type="Pfam" id="PF00239">
    <property type="entry name" value="Resolvase"/>
    <property type="match status" value="1"/>
</dbReference>
<dbReference type="InterPro" id="IPR050639">
    <property type="entry name" value="SSR_resolvase"/>
</dbReference>
<dbReference type="AlphaFoldDB" id="A0AAE3SX72"/>
<protein>
    <submittedName>
        <fullName evidence="3">Recombinase family protein</fullName>
    </submittedName>
</protein>
<dbReference type="InterPro" id="IPR025827">
    <property type="entry name" value="Zn_ribbon_recom_dom"/>
</dbReference>
<dbReference type="GO" id="GO:0003677">
    <property type="term" value="F:DNA binding"/>
    <property type="evidence" value="ECO:0007669"/>
    <property type="project" value="InterPro"/>
</dbReference>
<keyword evidence="4" id="KW-1185">Reference proteome</keyword>
<dbReference type="Pfam" id="PF07508">
    <property type="entry name" value="Recombinase"/>
    <property type="match status" value="1"/>
</dbReference>
<dbReference type="PANTHER" id="PTHR30461:SF23">
    <property type="entry name" value="DNA RECOMBINASE-RELATED"/>
    <property type="match status" value="1"/>
</dbReference>
<accession>A0AAE3SX72</accession>
<gene>
    <name evidence="3" type="ORF">NOF55_22865</name>
</gene>
<evidence type="ECO:0000313" key="4">
    <source>
        <dbReference type="Proteomes" id="UP001208771"/>
    </source>
</evidence>
<dbReference type="Pfam" id="PF13408">
    <property type="entry name" value="Zn_ribbon_recom"/>
    <property type="match status" value="1"/>
</dbReference>
<dbReference type="GO" id="GO:0000150">
    <property type="term" value="F:DNA strand exchange activity"/>
    <property type="evidence" value="ECO:0007669"/>
    <property type="project" value="InterPro"/>
</dbReference>
<evidence type="ECO:0000313" key="3">
    <source>
        <dbReference type="EMBL" id="MCX8999952.1"/>
    </source>
</evidence>
<sequence length="565" mass="62315">MTRVALYARYSDEKQRSASIEDQFRISREQAKREGWKVVGTYKDAAISGSSMILRPGIQMLLQDAQAGQFDMVLAEALDRISRDQADVATFFKHLKFAGVPIVTLAEGEISELHVGLKGTMNALFLKDLAAKTHRGIRGRVEDGKSGGGLCYGYNVVKQLDARGDPIRGDREINEAEAIIVRRVFRDFAAGVGPRTIARTLNEEGVPGPGGKPWGDTTIRGHVKRGTGLVNNELYIGRLIWNRLRYIKDPSTGKRVSRLNPESEWIVKDVPELRIVDEDLWQAVRERQGVIAEKFANVTEAVRAHHRKNRLNGARRPKSLLSGLVFCGCCGGPYSLRGADRFACSNHIGKGTCSNSRGIAREDLETRVLAGLKDRMMAPEVAAEAMRAYAEETNRLNRERRSNGDAWKTELVKVEKQIRGIIEAIKAGMFHESMKGEMTALEARKKELAELLAEVPEDVPDILPSASAIYAKKVAALTAALARPDERPQAAEALRMLIEKIVLTPGPERGEIYATLHGELRTILEWTERQAVRKTSKTTKPAGLSAGMSESVVAGAGFEPAAFRL</sequence>
<dbReference type="Gene3D" id="3.40.50.1390">
    <property type="entry name" value="Resolvase, N-terminal catalytic domain"/>
    <property type="match status" value="1"/>
</dbReference>
<dbReference type="EMBL" id="JANFPI010000013">
    <property type="protein sequence ID" value="MCX8999952.1"/>
    <property type="molecule type" value="Genomic_DNA"/>
</dbReference>
<feature type="domain" description="Recombinase" evidence="2">
    <location>
        <begin position="151"/>
        <end position="294"/>
    </location>
</feature>
<dbReference type="InterPro" id="IPR038109">
    <property type="entry name" value="DNA_bind_recomb_sf"/>
</dbReference>
<dbReference type="SUPFAM" id="SSF53041">
    <property type="entry name" value="Resolvase-like"/>
    <property type="match status" value="1"/>
</dbReference>
<dbReference type="PROSITE" id="PS51737">
    <property type="entry name" value="RECOMBINASE_DNA_BIND"/>
    <property type="match status" value="1"/>
</dbReference>
<comment type="caution">
    <text evidence="3">The sequence shown here is derived from an EMBL/GenBank/DDBJ whole genome shotgun (WGS) entry which is preliminary data.</text>
</comment>
<dbReference type="PANTHER" id="PTHR30461">
    <property type="entry name" value="DNA-INVERTASE FROM LAMBDOID PROPHAGE"/>
    <property type="match status" value="1"/>
</dbReference>
<dbReference type="CDD" id="cd00338">
    <property type="entry name" value="Ser_Recombinase"/>
    <property type="match status" value="1"/>
</dbReference>
<proteinExistence type="predicted"/>
<dbReference type="Gene3D" id="3.90.1750.20">
    <property type="entry name" value="Putative Large Serine Recombinase, Chain B, Domain 2"/>
    <property type="match status" value="1"/>
</dbReference>
<dbReference type="InterPro" id="IPR011109">
    <property type="entry name" value="DNA_bind_recombinase_dom"/>
</dbReference>
<dbReference type="RefSeq" id="WP_306413455.1">
    <property type="nucleotide sequence ID" value="NZ_JANFPI010000013.1"/>
</dbReference>
<dbReference type="SMART" id="SM00857">
    <property type="entry name" value="Resolvase"/>
    <property type="match status" value="1"/>
</dbReference>
<dbReference type="PROSITE" id="PS51736">
    <property type="entry name" value="RECOMBINASES_3"/>
    <property type="match status" value="1"/>
</dbReference>
<dbReference type="InterPro" id="IPR006119">
    <property type="entry name" value="Resolv_N"/>
</dbReference>
<evidence type="ECO:0000259" key="2">
    <source>
        <dbReference type="PROSITE" id="PS51737"/>
    </source>
</evidence>
<name>A0AAE3SX72_9HYPH</name>
<reference evidence="3" key="1">
    <citation type="submission" date="2022-07" db="EMBL/GenBank/DDBJ databases">
        <title>Ectorhizobium quercum gen.nov., sp. nov.</title>
        <authorList>
            <person name="Ma T."/>
            <person name="Li Y."/>
        </authorList>
    </citation>
    <scope>NUCLEOTIDE SEQUENCE</scope>
    <source>
        <strain evidence="3">BDR2-2</strain>
    </source>
</reference>
<dbReference type="InterPro" id="IPR036162">
    <property type="entry name" value="Resolvase-like_N_sf"/>
</dbReference>